<proteinExistence type="predicted"/>
<keyword evidence="3" id="KW-1185">Reference proteome</keyword>
<protein>
    <submittedName>
        <fullName evidence="2">Uncharacterized protein</fullName>
    </submittedName>
</protein>
<sequence length="74" mass="8172">MQQTSTTYLSGISTDEGQGNIQGQDPNRRQQAPDSVEPIVEGIHHQISDIEKGRGRGGAQLLGWLQRNALYVLR</sequence>
<feature type="region of interest" description="Disordered" evidence="1">
    <location>
        <begin position="1"/>
        <end position="36"/>
    </location>
</feature>
<gene>
    <name evidence="2" type="ORF">STA1M1_39500</name>
</gene>
<evidence type="ECO:0000313" key="3">
    <source>
        <dbReference type="Proteomes" id="UP001144205"/>
    </source>
</evidence>
<organism evidence="2 3">
    <name type="scientific">Sinisalibacter aestuarii</name>
    <dbReference type="NCBI Taxonomy" id="2949426"/>
    <lineage>
        <taxon>Bacteria</taxon>
        <taxon>Pseudomonadati</taxon>
        <taxon>Pseudomonadota</taxon>
        <taxon>Alphaproteobacteria</taxon>
        <taxon>Rhodobacterales</taxon>
        <taxon>Roseobacteraceae</taxon>
        <taxon>Sinisalibacter</taxon>
    </lineage>
</organism>
<evidence type="ECO:0000256" key="1">
    <source>
        <dbReference type="SAM" id="MobiDB-lite"/>
    </source>
</evidence>
<feature type="compositionally biased region" description="Polar residues" evidence="1">
    <location>
        <begin position="1"/>
        <end position="33"/>
    </location>
</feature>
<name>A0ABQ5M001_9RHOB</name>
<dbReference type="Proteomes" id="UP001144205">
    <property type="component" value="Unassembled WGS sequence"/>
</dbReference>
<accession>A0ABQ5M001</accession>
<evidence type="ECO:0000313" key="2">
    <source>
        <dbReference type="EMBL" id="GKY90081.1"/>
    </source>
</evidence>
<comment type="caution">
    <text evidence="2">The sequence shown here is derived from an EMBL/GenBank/DDBJ whole genome shotgun (WGS) entry which is preliminary data.</text>
</comment>
<reference evidence="2" key="1">
    <citation type="journal article" date="2023" name="Int. J. Syst. Evol. Microbiol.">
        <title>Sinisalibacter aestuarii sp. nov., isolated from estuarine sediment of the Arakawa River.</title>
        <authorList>
            <person name="Arafat S.T."/>
            <person name="Hirano S."/>
            <person name="Sato A."/>
            <person name="Takeuchi K."/>
            <person name="Yasuda T."/>
            <person name="Terahara T."/>
            <person name="Hamada M."/>
            <person name="Kobayashi T."/>
        </authorList>
    </citation>
    <scope>NUCLEOTIDE SEQUENCE</scope>
    <source>
        <strain evidence="2">B-399</strain>
    </source>
</reference>
<dbReference type="EMBL" id="BROH01000017">
    <property type="protein sequence ID" value="GKY90081.1"/>
    <property type="molecule type" value="Genomic_DNA"/>
</dbReference>